<feature type="region of interest" description="Disordered" evidence="1">
    <location>
        <begin position="34"/>
        <end position="68"/>
    </location>
</feature>
<proteinExistence type="predicted"/>
<reference evidence="3" key="1">
    <citation type="journal article" date="2019" name="Int. J. Syst. Evol. Microbiol.">
        <title>The Global Catalogue of Microorganisms (GCM) 10K type strain sequencing project: providing services to taxonomists for standard genome sequencing and annotation.</title>
        <authorList>
            <consortium name="The Broad Institute Genomics Platform"/>
            <consortium name="The Broad Institute Genome Sequencing Center for Infectious Disease"/>
            <person name="Wu L."/>
            <person name="Ma J."/>
        </authorList>
    </citation>
    <scope>NUCLEOTIDE SEQUENCE [LARGE SCALE GENOMIC DNA]</scope>
    <source>
        <strain evidence="3">JCM 3369</strain>
    </source>
</reference>
<evidence type="ECO:0000256" key="1">
    <source>
        <dbReference type="SAM" id="MobiDB-lite"/>
    </source>
</evidence>
<evidence type="ECO:0000313" key="3">
    <source>
        <dbReference type="Proteomes" id="UP001596380"/>
    </source>
</evidence>
<protein>
    <submittedName>
        <fullName evidence="2">Uncharacterized protein</fullName>
    </submittedName>
</protein>
<dbReference type="RefSeq" id="WP_378042494.1">
    <property type="nucleotide sequence ID" value="NZ_JBHSXE010000001.1"/>
</dbReference>
<sequence length="285" mass="30577">MADPYLTDIGWSGTRLRLLGAFTPGDRAPEILLSEREGPSRLTVPATSLPTSPSTAEDAPPDAPEQGEGRVGFEALVDVADLNGDGPLPGGVWDVSLTTGSDAAPIGPDHEPGLDTSPRRRFLADSTTVIAYFGVRGTLAIDVGGRPHTAGSTAADSLAWNDHDDELVVTGHFPFHDVTMPVSATLTLRRRDSDRVYEVIAALAAGDDGLAYTAAVPLTRAFVDDPLPRGTWEVFLMLTYSGIHRELRVLAPEQPIELQVWRRLRHTPVTTTRAPEPLAITVGRH</sequence>
<feature type="compositionally biased region" description="Polar residues" evidence="1">
    <location>
        <begin position="45"/>
        <end position="55"/>
    </location>
</feature>
<accession>A0ABW2CUB6</accession>
<dbReference type="EMBL" id="JBHSXS010000029">
    <property type="protein sequence ID" value="MFC6884668.1"/>
    <property type="molecule type" value="Genomic_DNA"/>
</dbReference>
<gene>
    <name evidence="2" type="ORF">ACFQKB_33255</name>
</gene>
<organism evidence="2 3">
    <name type="scientific">Actinomadura yumaensis</name>
    <dbReference type="NCBI Taxonomy" id="111807"/>
    <lineage>
        <taxon>Bacteria</taxon>
        <taxon>Bacillati</taxon>
        <taxon>Actinomycetota</taxon>
        <taxon>Actinomycetes</taxon>
        <taxon>Streptosporangiales</taxon>
        <taxon>Thermomonosporaceae</taxon>
        <taxon>Actinomadura</taxon>
    </lineage>
</organism>
<name>A0ABW2CUB6_9ACTN</name>
<evidence type="ECO:0000313" key="2">
    <source>
        <dbReference type="EMBL" id="MFC6884668.1"/>
    </source>
</evidence>
<keyword evidence="3" id="KW-1185">Reference proteome</keyword>
<comment type="caution">
    <text evidence="2">The sequence shown here is derived from an EMBL/GenBank/DDBJ whole genome shotgun (WGS) entry which is preliminary data.</text>
</comment>
<dbReference type="Proteomes" id="UP001596380">
    <property type="component" value="Unassembled WGS sequence"/>
</dbReference>